<proteinExistence type="inferred from homology"/>
<keyword evidence="3" id="KW-0032">Aminotransferase</keyword>
<dbReference type="InterPro" id="IPR004838">
    <property type="entry name" value="NHTrfase_class1_PyrdxlP-BS"/>
</dbReference>
<gene>
    <name evidence="6" type="ORF">ACFQ08_17655</name>
</gene>
<comment type="caution">
    <text evidence="6">The sequence shown here is derived from an EMBL/GenBank/DDBJ whole genome shotgun (WGS) entry which is preliminary data.</text>
</comment>
<evidence type="ECO:0000313" key="7">
    <source>
        <dbReference type="Proteomes" id="UP001597024"/>
    </source>
</evidence>
<protein>
    <submittedName>
        <fullName evidence="6">DUF1702 family protein</fullName>
    </submittedName>
</protein>
<evidence type="ECO:0000256" key="2">
    <source>
        <dbReference type="ARBA" id="ARBA00007441"/>
    </source>
</evidence>
<comment type="similarity">
    <text evidence="2">Belongs to the class-I pyridoxal-phosphate-dependent aminotransferase family.</text>
</comment>
<keyword evidence="4" id="KW-0808">Transferase</keyword>
<evidence type="ECO:0000256" key="4">
    <source>
        <dbReference type="ARBA" id="ARBA00022679"/>
    </source>
</evidence>
<dbReference type="SUPFAM" id="SSF53383">
    <property type="entry name" value="PLP-dependent transferases"/>
    <property type="match status" value="1"/>
</dbReference>
<dbReference type="Proteomes" id="UP001597024">
    <property type="component" value="Unassembled WGS sequence"/>
</dbReference>
<evidence type="ECO:0000256" key="3">
    <source>
        <dbReference type="ARBA" id="ARBA00022576"/>
    </source>
</evidence>
<dbReference type="InterPro" id="IPR012964">
    <property type="entry name" value="DUF1702"/>
</dbReference>
<dbReference type="InterPro" id="IPR050596">
    <property type="entry name" value="AspAT/PAT-like"/>
</dbReference>
<evidence type="ECO:0000256" key="5">
    <source>
        <dbReference type="ARBA" id="ARBA00022898"/>
    </source>
</evidence>
<evidence type="ECO:0000256" key="1">
    <source>
        <dbReference type="ARBA" id="ARBA00001933"/>
    </source>
</evidence>
<sequence length="366" mass="39459">MRRFRLGPAREHLESAGRACVTGHNAVITGEPERIDDLPEGLRGFAYEGAGMACASLDVLTVTGGRRLRGLLSGQGMRYPHLIHLGAGRGYARLRMRPMWGIRSVHPLLRWLAFDGFGFHQGFYAADRTVGRQRTAGLLDRTSRAIFDQGVGRMLWFHECAGAEGVAACALEHDLIVITDEIYEKVRYAGEHISLASLPGMADRTVTVNGFSKGYAMTGWRLGYVAAPADISAEMLKVQQHTVGCAGSFVQRGGLSALTGPQDAVERMTAAYAARRDLLVDGLNELPGLSCPKPDGALYVFCDVSGTGFDTSADFTAWLLRQAGVAVTPGSAFGPGGEGYVRFAFSTSEDVLREALNRMRAALATR</sequence>
<evidence type="ECO:0000313" key="6">
    <source>
        <dbReference type="EMBL" id="MFD0886374.1"/>
    </source>
</evidence>
<dbReference type="Gene3D" id="3.90.1150.10">
    <property type="entry name" value="Aspartate Aminotransferase, domain 1"/>
    <property type="match status" value="1"/>
</dbReference>
<dbReference type="Gene3D" id="3.40.640.10">
    <property type="entry name" value="Type I PLP-dependent aspartate aminotransferase-like (Major domain)"/>
    <property type="match status" value="1"/>
</dbReference>
<comment type="cofactor">
    <cofactor evidence="1">
        <name>pyridoxal 5'-phosphate</name>
        <dbReference type="ChEBI" id="CHEBI:597326"/>
    </cofactor>
</comment>
<dbReference type="PANTHER" id="PTHR46383:SF1">
    <property type="entry name" value="ASPARTATE AMINOTRANSFERASE"/>
    <property type="match status" value="1"/>
</dbReference>
<organism evidence="6 7">
    <name type="scientific">Streptosporangium algeriense</name>
    <dbReference type="NCBI Taxonomy" id="1682748"/>
    <lineage>
        <taxon>Bacteria</taxon>
        <taxon>Bacillati</taxon>
        <taxon>Actinomycetota</taxon>
        <taxon>Actinomycetes</taxon>
        <taxon>Streptosporangiales</taxon>
        <taxon>Streptosporangiaceae</taxon>
        <taxon>Streptosporangium</taxon>
    </lineage>
</organism>
<dbReference type="PANTHER" id="PTHR46383">
    <property type="entry name" value="ASPARTATE AMINOTRANSFERASE"/>
    <property type="match status" value="1"/>
</dbReference>
<reference evidence="7" key="1">
    <citation type="journal article" date="2019" name="Int. J. Syst. Evol. Microbiol.">
        <title>The Global Catalogue of Microorganisms (GCM) 10K type strain sequencing project: providing services to taxonomists for standard genome sequencing and annotation.</title>
        <authorList>
            <consortium name="The Broad Institute Genomics Platform"/>
            <consortium name="The Broad Institute Genome Sequencing Center for Infectious Disease"/>
            <person name="Wu L."/>
            <person name="Ma J."/>
        </authorList>
    </citation>
    <scope>NUCLEOTIDE SEQUENCE [LARGE SCALE GENOMIC DNA]</scope>
    <source>
        <strain evidence="7">CCUG 62974</strain>
    </source>
</reference>
<name>A0ABW3DTQ3_9ACTN</name>
<dbReference type="InterPro" id="IPR015424">
    <property type="entry name" value="PyrdxlP-dep_Trfase"/>
</dbReference>
<accession>A0ABW3DTQ3</accession>
<keyword evidence="7" id="KW-1185">Reference proteome</keyword>
<dbReference type="Pfam" id="PF08012">
    <property type="entry name" value="DUF1702"/>
    <property type="match status" value="1"/>
</dbReference>
<dbReference type="InterPro" id="IPR015422">
    <property type="entry name" value="PyrdxlP-dep_Trfase_small"/>
</dbReference>
<dbReference type="CDD" id="cd00609">
    <property type="entry name" value="AAT_like"/>
    <property type="match status" value="1"/>
</dbReference>
<dbReference type="EMBL" id="JBHTHX010000591">
    <property type="protein sequence ID" value="MFD0886374.1"/>
    <property type="molecule type" value="Genomic_DNA"/>
</dbReference>
<dbReference type="PROSITE" id="PS00105">
    <property type="entry name" value="AA_TRANSFER_CLASS_1"/>
    <property type="match status" value="1"/>
</dbReference>
<dbReference type="InterPro" id="IPR015421">
    <property type="entry name" value="PyrdxlP-dep_Trfase_major"/>
</dbReference>
<keyword evidence="5" id="KW-0663">Pyridoxal phosphate</keyword>